<dbReference type="InterPro" id="IPR035909">
    <property type="entry name" value="CheB_C"/>
</dbReference>
<reference evidence="6 7" key="1">
    <citation type="journal article" date="2014" name="PLoS ONE">
        <title>The first complete genome sequence of the class fimbriimonadia in the phylum armatimonadetes.</title>
        <authorList>
            <person name="Hu Z.Y."/>
            <person name="Wang Y.Z."/>
            <person name="Im W.T."/>
            <person name="Wang S.Y."/>
            <person name="Zhao G.P."/>
            <person name="Zheng H.J."/>
            <person name="Quan Z.X."/>
        </authorList>
    </citation>
    <scope>NUCLEOTIDE SEQUENCE [LARGE SCALE GENOMIC DNA]</scope>
    <source>
        <strain evidence="6">Gsoil 348</strain>
    </source>
</reference>
<feature type="active site" evidence="4">
    <location>
        <position position="12"/>
    </location>
</feature>
<evidence type="ECO:0000259" key="5">
    <source>
        <dbReference type="PROSITE" id="PS50122"/>
    </source>
</evidence>
<protein>
    <recommendedName>
        <fullName evidence="2">protein-glutamate methylesterase</fullName>
        <ecNumber evidence="2">3.1.1.61</ecNumber>
    </recommendedName>
</protein>
<dbReference type="OrthoDB" id="9791760at2"/>
<proteinExistence type="predicted"/>
<gene>
    <name evidence="6" type="ORF">OP10G_0220</name>
</gene>
<dbReference type="eggNOG" id="COG2201">
    <property type="taxonomic scope" value="Bacteria"/>
</dbReference>
<evidence type="ECO:0000256" key="4">
    <source>
        <dbReference type="PROSITE-ProRule" id="PRU00050"/>
    </source>
</evidence>
<dbReference type="GO" id="GO:0008984">
    <property type="term" value="F:protein-glutamate methylesterase activity"/>
    <property type="evidence" value="ECO:0007669"/>
    <property type="project" value="UniProtKB-EC"/>
</dbReference>
<dbReference type="PROSITE" id="PS50122">
    <property type="entry name" value="CHEB"/>
    <property type="match status" value="1"/>
</dbReference>
<dbReference type="Proteomes" id="UP000027982">
    <property type="component" value="Chromosome"/>
</dbReference>
<dbReference type="GO" id="GO:0005737">
    <property type="term" value="C:cytoplasm"/>
    <property type="evidence" value="ECO:0007669"/>
    <property type="project" value="InterPro"/>
</dbReference>
<name>A0A068NJ29_FIMGI</name>
<dbReference type="EMBL" id="CP007139">
    <property type="protein sequence ID" value="AIE83588.1"/>
    <property type="molecule type" value="Genomic_DNA"/>
</dbReference>
<dbReference type="Pfam" id="PF01339">
    <property type="entry name" value="CheB_methylest"/>
    <property type="match status" value="1"/>
</dbReference>
<keyword evidence="4" id="KW-0145">Chemotaxis</keyword>
<dbReference type="CDD" id="cd16433">
    <property type="entry name" value="CheB"/>
    <property type="match status" value="1"/>
</dbReference>
<dbReference type="InterPro" id="IPR011247">
    <property type="entry name" value="Chemotax_prot-Glu_Me-esterase"/>
</dbReference>
<dbReference type="HOGENOM" id="CLU_000445_51_1_0"/>
<feature type="active site" evidence="4">
    <location>
        <position position="131"/>
    </location>
</feature>
<dbReference type="STRING" id="661478.OP10G_0220"/>
<keyword evidence="7" id="KW-1185">Reference proteome</keyword>
<dbReference type="PANTHER" id="PTHR42872:SF6">
    <property type="entry name" value="PROTEIN-GLUTAMATE METHYLESTERASE_PROTEIN-GLUTAMINE GLUTAMINASE"/>
    <property type="match status" value="1"/>
</dbReference>
<organism evidence="6 7">
    <name type="scientific">Fimbriimonas ginsengisoli Gsoil 348</name>
    <dbReference type="NCBI Taxonomy" id="661478"/>
    <lineage>
        <taxon>Bacteria</taxon>
        <taxon>Bacillati</taxon>
        <taxon>Armatimonadota</taxon>
        <taxon>Fimbriimonadia</taxon>
        <taxon>Fimbriimonadales</taxon>
        <taxon>Fimbriimonadaceae</taxon>
        <taxon>Fimbriimonas</taxon>
    </lineage>
</organism>
<dbReference type="PANTHER" id="PTHR42872">
    <property type="entry name" value="PROTEIN-GLUTAMATE METHYLESTERASE/PROTEIN-GLUTAMINE GLUTAMINASE"/>
    <property type="match status" value="1"/>
</dbReference>
<dbReference type="Gene3D" id="3.40.50.180">
    <property type="entry name" value="Methylesterase CheB, C-terminal domain"/>
    <property type="match status" value="1"/>
</dbReference>
<feature type="active site" evidence="4">
    <location>
        <position position="39"/>
    </location>
</feature>
<evidence type="ECO:0000313" key="7">
    <source>
        <dbReference type="Proteomes" id="UP000027982"/>
    </source>
</evidence>
<keyword evidence="1 4" id="KW-0378">Hydrolase</keyword>
<dbReference type="InterPro" id="IPR000673">
    <property type="entry name" value="Sig_transdc_resp-reg_Me-estase"/>
</dbReference>
<dbReference type="GO" id="GO:0006935">
    <property type="term" value="P:chemotaxis"/>
    <property type="evidence" value="ECO:0007669"/>
    <property type="project" value="UniProtKB-UniRule"/>
</dbReference>
<evidence type="ECO:0000256" key="3">
    <source>
        <dbReference type="ARBA" id="ARBA00048267"/>
    </source>
</evidence>
<dbReference type="AlphaFoldDB" id="A0A068NJ29"/>
<comment type="catalytic activity">
    <reaction evidence="3">
        <text>[protein]-L-glutamate 5-O-methyl ester + H2O = L-glutamyl-[protein] + methanol + H(+)</text>
        <dbReference type="Rhea" id="RHEA:23236"/>
        <dbReference type="Rhea" id="RHEA-COMP:10208"/>
        <dbReference type="Rhea" id="RHEA-COMP:10311"/>
        <dbReference type="ChEBI" id="CHEBI:15377"/>
        <dbReference type="ChEBI" id="CHEBI:15378"/>
        <dbReference type="ChEBI" id="CHEBI:17790"/>
        <dbReference type="ChEBI" id="CHEBI:29973"/>
        <dbReference type="ChEBI" id="CHEBI:82795"/>
        <dbReference type="EC" id="3.1.1.61"/>
    </reaction>
</comment>
<dbReference type="PIRSF" id="PIRSF036461">
    <property type="entry name" value="Chmtx_methlestr"/>
    <property type="match status" value="1"/>
</dbReference>
<accession>A0A068NJ29</accession>
<dbReference type="GO" id="GO:0000156">
    <property type="term" value="F:phosphorelay response regulator activity"/>
    <property type="evidence" value="ECO:0007669"/>
    <property type="project" value="InterPro"/>
</dbReference>
<dbReference type="SUPFAM" id="SSF52738">
    <property type="entry name" value="Methylesterase CheB, C-terminal domain"/>
    <property type="match status" value="1"/>
</dbReference>
<evidence type="ECO:0000256" key="1">
    <source>
        <dbReference type="ARBA" id="ARBA00022801"/>
    </source>
</evidence>
<dbReference type="KEGG" id="fgi:OP10G_0220"/>
<feature type="domain" description="CheB-type methylesterase" evidence="5">
    <location>
        <begin position="1"/>
        <end position="189"/>
    </location>
</feature>
<dbReference type="EC" id="3.1.1.61" evidence="2"/>
<dbReference type="RefSeq" id="WP_025227739.1">
    <property type="nucleotide sequence ID" value="NZ_CP007139.1"/>
</dbReference>
<evidence type="ECO:0000313" key="6">
    <source>
        <dbReference type="EMBL" id="AIE83588.1"/>
    </source>
</evidence>
<evidence type="ECO:0000256" key="2">
    <source>
        <dbReference type="ARBA" id="ARBA00039140"/>
    </source>
</evidence>
<sequence>MGKERILAIGTSAGGVEALSRLVAKLPNDLNAAVLIVLHLPENATSVLPEILSRRGNLKAKRGEDGERIRTGQIYVAPPGKHMVVHDGRLHLVVGPRENGNRPAIDPLFRTVARSHGPAAIGLLLTGLLDDGTIGMAAIKRFGGITIAQDPHDAMFGDMPRNAIQTVGVDYVLSLEEIGPKIRELVEQPVPWEKEIDMPDQTELNLSELEDLENTGRPSPFVCPECQGTLFELYEDGISHYCCRVGHSYLQESLAQEQEEVLEAALWTALRAVKEHNALLERMATRAESKGFQISARNFRSKIDEGKSQMELLSRALGLTRGRHAPSEV</sequence>